<proteinExistence type="predicted"/>
<evidence type="ECO:0000313" key="2">
    <source>
        <dbReference type="EMBL" id="GIL66014.1"/>
    </source>
</evidence>
<keyword evidence="3" id="KW-1185">Reference proteome</keyword>
<gene>
    <name evidence="2" type="ORF">Vafri_19654</name>
</gene>
<feature type="region of interest" description="Disordered" evidence="1">
    <location>
        <begin position="67"/>
        <end position="153"/>
    </location>
</feature>
<dbReference type="Proteomes" id="UP000747399">
    <property type="component" value="Unassembled WGS sequence"/>
</dbReference>
<reference evidence="2" key="1">
    <citation type="journal article" date="2021" name="Proc. Natl. Acad. Sci. U.S.A.">
        <title>Three genomes in the algal genus Volvox reveal the fate of a haploid sex-determining region after a transition to homothallism.</title>
        <authorList>
            <person name="Yamamoto K."/>
            <person name="Hamaji T."/>
            <person name="Kawai-Toyooka H."/>
            <person name="Matsuzaki R."/>
            <person name="Takahashi F."/>
            <person name="Nishimura Y."/>
            <person name="Kawachi M."/>
            <person name="Noguchi H."/>
            <person name="Minakuchi Y."/>
            <person name="Umen J.G."/>
            <person name="Toyoda A."/>
            <person name="Nozaki H."/>
        </authorList>
    </citation>
    <scope>NUCLEOTIDE SEQUENCE</scope>
    <source>
        <strain evidence="2">NIES-3780</strain>
    </source>
</reference>
<sequence length="187" mass="20733">MSLAHPKAPATFVAAQKKRALESNQAMMKALREHRFEDALEHARTALALEPNNVMVKDFIRLLEEKQALGETDDDSETEGAGPGQSRTAASDEDSEDEDEEGDTDEAAEDEDDSEESEESEEEDPAVLKALERLRLAEPRDPQEPRPQQITATKRYAMRASLSASIKELLLAELAKEMAADEPLLRT</sequence>
<dbReference type="AlphaFoldDB" id="A0A8J4BPZ4"/>
<protein>
    <submittedName>
        <fullName evidence="2">Uncharacterized protein</fullName>
    </submittedName>
</protein>
<evidence type="ECO:0000313" key="3">
    <source>
        <dbReference type="Proteomes" id="UP000747399"/>
    </source>
</evidence>
<feature type="compositionally biased region" description="Basic and acidic residues" evidence="1">
    <location>
        <begin position="130"/>
        <end position="144"/>
    </location>
</feature>
<evidence type="ECO:0000256" key="1">
    <source>
        <dbReference type="SAM" id="MobiDB-lite"/>
    </source>
</evidence>
<organism evidence="2 3">
    <name type="scientific">Volvox africanus</name>
    <dbReference type="NCBI Taxonomy" id="51714"/>
    <lineage>
        <taxon>Eukaryota</taxon>
        <taxon>Viridiplantae</taxon>
        <taxon>Chlorophyta</taxon>
        <taxon>core chlorophytes</taxon>
        <taxon>Chlorophyceae</taxon>
        <taxon>CS clade</taxon>
        <taxon>Chlamydomonadales</taxon>
        <taxon>Volvocaceae</taxon>
        <taxon>Volvox</taxon>
    </lineage>
</organism>
<comment type="caution">
    <text evidence="2">The sequence shown here is derived from an EMBL/GenBank/DDBJ whole genome shotgun (WGS) entry which is preliminary data.</text>
</comment>
<feature type="compositionally biased region" description="Acidic residues" evidence="1">
    <location>
        <begin position="91"/>
        <end position="125"/>
    </location>
</feature>
<dbReference type="EMBL" id="BNCO01000080">
    <property type="protein sequence ID" value="GIL66014.1"/>
    <property type="molecule type" value="Genomic_DNA"/>
</dbReference>
<name>A0A8J4BPZ4_9CHLO</name>
<accession>A0A8J4BPZ4</accession>